<dbReference type="PANTHER" id="PTHR48085">
    <property type="entry name" value="CADMIUM/ZINC-TRANSPORTING ATPASE HMA2-RELATED"/>
    <property type="match status" value="1"/>
</dbReference>
<dbReference type="SUPFAM" id="SSF56784">
    <property type="entry name" value="HAD-like"/>
    <property type="match status" value="1"/>
</dbReference>
<dbReference type="InterPro" id="IPR018303">
    <property type="entry name" value="ATPase_P-typ_P_site"/>
</dbReference>
<dbReference type="InterPro" id="IPR008250">
    <property type="entry name" value="ATPase_P-typ_transduc_dom_A_sf"/>
</dbReference>
<evidence type="ECO:0000256" key="4">
    <source>
        <dbReference type="ARBA" id="ARBA00022723"/>
    </source>
</evidence>
<keyword evidence="6 8" id="KW-1133">Transmembrane helix</keyword>
<dbReference type="Pfam" id="PF00702">
    <property type="entry name" value="Hydrolase"/>
    <property type="match status" value="1"/>
</dbReference>
<keyword evidence="8" id="KW-0067">ATP-binding</keyword>
<feature type="domain" description="P-type ATPase A" evidence="9">
    <location>
        <begin position="136"/>
        <end position="234"/>
    </location>
</feature>
<dbReference type="InterPro" id="IPR051014">
    <property type="entry name" value="Cation_Transport_ATPase_IB"/>
</dbReference>
<dbReference type="SFLD" id="SFLDF00027">
    <property type="entry name" value="p-type_atpase"/>
    <property type="match status" value="1"/>
</dbReference>
<dbReference type="Pfam" id="PF00122">
    <property type="entry name" value="E1-E2_ATPase"/>
    <property type="match status" value="1"/>
</dbReference>
<feature type="transmembrane region" description="Helical" evidence="8">
    <location>
        <begin position="85"/>
        <end position="110"/>
    </location>
</feature>
<comment type="caution">
    <text evidence="10">The sequence shown here is derived from an EMBL/GenBank/DDBJ whole genome shotgun (WGS) entry which is preliminary data.</text>
</comment>
<evidence type="ECO:0000256" key="3">
    <source>
        <dbReference type="ARBA" id="ARBA00022692"/>
    </source>
</evidence>
<feature type="transmembrane region" description="Helical" evidence="8">
    <location>
        <begin position="54"/>
        <end position="73"/>
    </location>
</feature>
<dbReference type="SFLD" id="SFLDS00003">
    <property type="entry name" value="Haloacid_Dehalogenase"/>
    <property type="match status" value="1"/>
</dbReference>
<evidence type="ECO:0000256" key="5">
    <source>
        <dbReference type="ARBA" id="ARBA00022967"/>
    </source>
</evidence>
<gene>
    <name evidence="10" type="primary">cadA</name>
    <name evidence="10" type="ORF">J4035_05535</name>
</gene>
<dbReference type="PANTHER" id="PTHR48085:SF5">
    <property type="entry name" value="CADMIUM_ZINC-TRANSPORTING ATPASE HMA4-RELATED"/>
    <property type="match status" value="1"/>
</dbReference>
<reference evidence="10 11" key="1">
    <citation type="submission" date="2021-03" db="EMBL/GenBank/DDBJ databases">
        <title>novel species in genus Cellulomonas.</title>
        <authorList>
            <person name="Zhang G."/>
        </authorList>
    </citation>
    <scope>NUCLEOTIDE SEQUENCE [LARGE SCALE GENOMIC DNA]</scope>
    <source>
        <strain evidence="11">zg-ZUI188</strain>
    </source>
</reference>
<dbReference type="PRINTS" id="PR00119">
    <property type="entry name" value="CATATPASE"/>
</dbReference>
<dbReference type="Proteomes" id="UP000678317">
    <property type="component" value="Unassembled WGS sequence"/>
</dbReference>
<comment type="subcellular location">
    <subcellularLocation>
        <location evidence="1">Cell membrane</location>
        <topology evidence="1">Multi-pass membrane protein</topology>
    </subcellularLocation>
</comment>
<dbReference type="InterPro" id="IPR023299">
    <property type="entry name" value="ATPase_P-typ_cyto_dom_N"/>
</dbReference>
<feature type="transmembrane region" description="Helical" evidence="8">
    <location>
        <begin position="28"/>
        <end position="47"/>
    </location>
</feature>
<evidence type="ECO:0000313" key="11">
    <source>
        <dbReference type="Proteomes" id="UP000678317"/>
    </source>
</evidence>
<name>A0ABS3SEA9_9CELL</name>
<keyword evidence="3 8" id="KW-0812">Transmembrane</keyword>
<evidence type="ECO:0000256" key="7">
    <source>
        <dbReference type="ARBA" id="ARBA00023136"/>
    </source>
</evidence>
<dbReference type="SFLD" id="SFLDG00002">
    <property type="entry name" value="C1.7:_P-type_atpase_like"/>
    <property type="match status" value="1"/>
</dbReference>
<dbReference type="InterPro" id="IPR023214">
    <property type="entry name" value="HAD_sf"/>
</dbReference>
<feature type="transmembrane region" description="Helical" evidence="8">
    <location>
        <begin position="579"/>
        <end position="605"/>
    </location>
</feature>
<dbReference type="NCBIfam" id="TIGR01525">
    <property type="entry name" value="ATPase-IB_hvy"/>
    <property type="match status" value="1"/>
</dbReference>
<feature type="transmembrane region" description="Helical" evidence="8">
    <location>
        <begin position="275"/>
        <end position="298"/>
    </location>
</feature>
<dbReference type="Gene3D" id="2.70.150.10">
    <property type="entry name" value="Calcium-transporting ATPase, cytoplasmic transduction domain A"/>
    <property type="match status" value="1"/>
</dbReference>
<keyword evidence="5" id="KW-1278">Translocase</keyword>
<dbReference type="SUPFAM" id="SSF81665">
    <property type="entry name" value="Calcium ATPase, transmembrane domain M"/>
    <property type="match status" value="1"/>
</dbReference>
<dbReference type="SUPFAM" id="SSF81653">
    <property type="entry name" value="Calcium ATPase, transduction domain A"/>
    <property type="match status" value="1"/>
</dbReference>
<dbReference type="InterPro" id="IPR027256">
    <property type="entry name" value="P-typ_ATPase_IB"/>
</dbReference>
<evidence type="ECO:0000259" key="9">
    <source>
        <dbReference type="Pfam" id="PF00122"/>
    </source>
</evidence>
<evidence type="ECO:0000256" key="1">
    <source>
        <dbReference type="ARBA" id="ARBA00004651"/>
    </source>
</evidence>
<dbReference type="Gene3D" id="3.40.1110.10">
    <property type="entry name" value="Calcium-transporting ATPase, cytoplasmic domain N"/>
    <property type="match status" value="1"/>
</dbReference>
<dbReference type="InterPro" id="IPR044492">
    <property type="entry name" value="P_typ_ATPase_HD_dom"/>
</dbReference>
<proteinExistence type="inferred from homology"/>
<evidence type="ECO:0000256" key="8">
    <source>
        <dbReference type="RuleBase" id="RU362081"/>
    </source>
</evidence>
<dbReference type="NCBIfam" id="TIGR01494">
    <property type="entry name" value="ATPase_P-type"/>
    <property type="match status" value="2"/>
</dbReference>
<comment type="similarity">
    <text evidence="2 8">Belongs to the cation transport ATPase (P-type) (TC 3.A.3) family. Type IB subfamily.</text>
</comment>
<keyword evidence="8" id="KW-1003">Cell membrane</keyword>
<dbReference type="PROSITE" id="PS00154">
    <property type="entry name" value="ATPASE_E1_E2"/>
    <property type="match status" value="1"/>
</dbReference>
<dbReference type="RefSeq" id="WP_208288915.1">
    <property type="nucleotide sequence ID" value="NZ_CP074404.1"/>
</dbReference>
<organism evidence="10 11">
    <name type="scientific">Cellulomonas fengjieae</name>
    <dbReference type="NCBI Taxonomy" id="2819978"/>
    <lineage>
        <taxon>Bacteria</taxon>
        <taxon>Bacillati</taxon>
        <taxon>Actinomycetota</taxon>
        <taxon>Actinomycetes</taxon>
        <taxon>Micrococcales</taxon>
        <taxon>Cellulomonadaceae</taxon>
        <taxon>Cellulomonas</taxon>
    </lineage>
</organism>
<evidence type="ECO:0000256" key="2">
    <source>
        <dbReference type="ARBA" id="ARBA00006024"/>
    </source>
</evidence>
<protein>
    <submittedName>
        <fullName evidence="10">Cadmium-translocating P-type ATPase</fullName>
    </submittedName>
</protein>
<dbReference type="Gene3D" id="3.40.50.1000">
    <property type="entry name" value="HAD superfamily/HAD-like"/>
    <property type="match status" value="1"/>
</dbReference>
<feature type="transmembrane region" description="Helical" evidence="8">
    <location>
        <begin position="251"/>
        <end position="269"/>
    </location>
</feature>
<dbReference type="InterPro" id="IPR023298">
    <property type="entry name" value="ATPase_P-typ_TM_dom_sf"/>
</dbReference>
<evidence type="ECO:0000313" key="10">
    <source>
        <dbReference type="EMBL" id="MBO3084093.1"/>
    </source>
</evidence>
<sequence length="637" mass="66340">MTQAVRPARDAQPVPAGEGLARRLVRQYPLVVVTIAVLVATLLLRAAGQAVAGGWLGSVWALLVAAQVFRGMVQDIRAGKWGIDLLAVSAIIATVAVGEYVAALVVVLMLTGGQGLEDYAAHRARGELRALLERAPVAAHRLAPDDSVVDVPVGEVVAGDRLLIRPAEVVPVDGTLLSDEAELDESSLTGESLPVPHRAGDPVLSGALNTERAVLVLAGASAEQSQYARIVAMVREATQSQAPVVRLADRYAVPFTVLAFTIAAAAWWWHGDATVVAQVLVVATPCPLLIAAPVAFLAGMSRSAHAGVIIKDAGTLERLAAVRTVAFDKTGTLTYGRPELVTVHARAPWGQDDVLRLAASAEQYSSHVLARSVRDAATARNLVLAPAVDAHEEAAHGVTAHVEGHLVVVGKRAHVAATAQGVPDQQVYPGELAVYVAVDGQGAGVLVLSDQPRADARTTLEELTRLGITDRVVISGDAAPTVAHVAEAVGITRTFAECLPEDKVRLVRDLPNRPVMMVGDGVNDAPVLAVADVGVAMGARGSTAASESADVVILTEDLEKTAAAVRVGRRTMRVALQSIWLGMVLSVGLMLVAATGVIPAVVGALCQEVVDLLSILNALRALRGPAGASPYIEVPQR</sequence>
<dbReference type="InterPro" id="IPR059000">
    <property type="entry name" value="ATPase_P-type_domA"/>
</dbReference>
<dbReference type="InterPro" id="IPR036412">
    <property type="entry name" value="HAD-like_sf"/>
</dbReference>
<evidence type="ECO:0000256" key="6">
    <source>
        <dbReference type="ARBA" id="ARBA00022989"/>
    </source>
</evidence>
<keyword evidence="4 8" id="KW-0479">Metal-binding</keyword>
<keyword evidence="11" id="KW-1185">Reference proteome</keyword>
<dbReference type="InterPro" id="IPR001757">
    <property type="entry name" value="P_typ_ATPase"/>
</dbReference>
<keyword evidence="7 8" id="KW-0472">Membrane</keyword>
<accession>A0ABS3SEA9</accession>
<dbReference type="NCBIfam" id="TIGR01512">
    <property type="entry name" value="ATPase-IB2_Cd"/>
    <property type="match status" value="1"/>
</dbReference>
<dbReference type="EMBL" id="JAGFBM010000001">
    <property type="protein sequence ID" value="MBO3084093.1"/>
    <property type="molecule type" value="Genomic_DNA"/>
</dbReference>
<keyword evidence="8" id="KW-0547">Nucleotide-binding</keyword>